<feature type="compositionally biased region" description="Basic and acidic residues" evidence="1">
    <location>
        <begin position="10"/>
        <end position="36"/>
    </location>
</feature>
<gene>
    <name evidence="2" type="ORF">C6P37_12285</name>
</gene>
<comment type="caution">
    <text evidence="2">The sequence shown here is derived from an EMBL/GenBank/DDBJ whole genome shotgun (WGS) entry which is preliminary data.</text>
</comment>
<evidence type="ECO:0000313" key="3">
    <source>
        <dbReference type="Proteomes" id="UP000257014"/>
    </source>
</evidence>
<name>A0A3E0K2H2_9BACI</name>
<accession>A0A3E0K2H2</accession>
<evidence type="ECO:0000256" key="1">
    <source>
        <dbReference type="SAM" id="MobiDB-lite"/>
    </source>
</evidence>
<organism evidence="2 3">
    <name type="scientific">Caldibacillus debilis</name>
    <dbReference type="NCBI Taxonomy" id="301148"/>
    <lineage>
        <taxon>Bacteria</taxon>
        <taxon>Bacillati</taxon>
        <taxon>Bacillota</taxon>
        <taxon>Bacilli</taxon>
        <taxon>Bacillales</taxon>
        <taxon>Bacillaceae</taxon>
        <taxon>Caldibacillus</taxon>
    </lineage>
</organism>
<dbReference type="Proteomes" id="UP000257014">
    <property type="component" value="Unassembled WGS sequence"/>
</dbReference>
<evidence type="ECO:0000313" key="2">
    <source>
        <dbReference type="EMBL" id="REJ27227.1"/>
    </source>
</evidence>
<dbReference type="AlphaFoldDB" id="A0A3E0K2H2"/>
<sequence length="74" mass="8098">MKGTGFGTRRFPEGAKQKISGREELPFVRGGAADRKAPRRGGGAGRPPFSPRSRLHRQNTDKFPGLIPLNISVR</sequence>
<dbReference type="EMBL" id="QEWE01000022">
    <property type="protein sequence ID" value="REJ27227.1"/>
    <property type="molecule type" value="Genomic_DNA"/>
</dbReference>
<reference evidence="2 3" key="1">
    <citation type="submission" date="2018-03" db="EMBL/GenBank/DDBJ databases">
        <authorList>
            <person name="Keele B.F."/>
        </authorList>
    </citation>
    <scope>NUCLEOTIDE SEQUENCE [LARGE SCALE GENOMIC DNA]</scope>
    <source>
        <strain evidence="2">ZCTH4_d</strain>
    </source>
</reference>
<protein>
    <submittedName>
        <fullName evidence="2">Uncharacterized protein</fullName>
    </submittedName>
</protein>
<feature type="region of interest" description="Disordered" evidence="1">
    <location>
        <begin position="1"/>
        <end position="74"/>
    </location>
</feature>
<proteinExistence type="predicted"/>